<keyword evidence="4" id="KW-1185">Reference proteome</keyword>
<dbReference type="GO" id="GO:0016887">
    <property type="term" value="F:ATP hydrolysis activity"/>
    <property type="evidence" value="ECO:0007669"/>
    <property type="project" value="InterPro"/>
</dbReference>
<sequence length="351" mass="39184">MQPIVASIEAMAASRGYQLDEQQGACINRLAHLAERVMHPPLLPSRKPKGLYIWGPVGRGKSFLLDAFFDRLALAEKKRFHFHEFFRELHARIFANASSERSMEDALDDMLEGCKLLCFDEFHLHDIGDAMLISRVFSAIFARQCALVTTSNYPPEGLLPNPLYHERFLPTIRLIEAHMDVVSIAGGVDYRSLGGEGDAFGLGAFVSPGNATQRHQLGLPEVTATFVELKVNHRPLRVMAASQGALHVGFSDICEAPTATMDYLVLVKTYPRWIIEGIPRISTASPAAQQRFLNLVDVLYDTRCEVFMISALPLNEAVDHCDIADIVRTRSRLSQMKQLHVKNDTEVAFGH</sequence>
<dbReference type="KEGG" id="pez:HWQ56_05725"/>
<dbReference type="InterPro" id="IPR027417">
    <property type="entry name" value="P-loop_NTPase"/>
</dbReference>
<reference evidence="3 4" key="1">
    <citation type="submission" date="2020-06" db="EMBL/GenBank/DDBJ databases">
        <title>Pseudomonas eucalypticola sp. nov., an endophyte of Eucalyptus dunnii leaves with biocontrol ability of eucalyptus leaf blight.</title>
        <authorList>
            <person name="Liu Y."/>
            <person name="Song Z."/>
            <person name="Zeng H."/>
            <person name="Lu M."/>
            <person name="Wang X."/>
            <person name="Lian X."/>
            <person name="Zhang Q."/>
        </authorList>
    </citation>
    <scope>NUCLEOTIDE SEQUENCE [LARGE SCALE GENOMIC DNA]</scope>
    <source>
        <strain evidence="3 4">NP-1</strain>
    </source>
</reference>
<name>A0A7D5HUY9_9PSED</name>
<keyword evidence="1" id="KW-0547">Nucleotide-binding</keyword>
<dbReference type="RefSeq" id="WP_176569999.1">
    <property type="nucleotide sequence ID" value="NZ_CP056030.1"/>
</dbReference>
<evidence type="ECO:0000313" key="3">
    <source>
        <dbReference type="EMBL" id="QKZ03311.1"/>
    </source>
</evidence>
<dbReference type="GO" id="GO:0005524">
    <property type="term" value="F:ATP binding"/>
    <property type="evidence" value="ECO:0007669"/>
    <property type="project" value="UniProtKB-KW"/>
</dbReference>
<keyword evidence="3" id="KW-0132">Cell division</keyword>
<evidence type="ECO:0000256" key="2">
    <source>
        <dbReference type="ARBA" id="ARBA00022840"/>
    </source>
</evidence>
<dbReference type="NCBIfam" id="NF040713">
    <property type="entry name" value="ZapE"/>
    <property type="match status" value="1"/>
</dbReference>
<organism evidence="3 4">
    <name type="scientific">Pseudomonas eucalypticola</name>
    <dbReference type="NCBI Taxonomy" id="2599595"/>
    <lineage>
        <taxon>Bacteria</taxon>
        <taxon>Pseudomonadati</taxon>
        <taxon>Pseudomonadota</taxon>
        <taxon>Gammaproteobacteria</taxon>
        <taxon>Pseudomonadales</taxon>
        <taxon>Pseudomonadaceae</taxon>
        <taxon>Pseudomonas</taxon>
    </lineage>
</organism>
<dbReference type="SUPFAM" id="SSF52540">
    <property type="entry name" value="P-loop containing nucleoside triphosphate hydrolases"/>
    <property type="match status" value="1"/>
</dbReference>
<dbReference type="PANTHER" id="PTHR12169">
    <property type="entry name" value="ATPASE N2B"/>
    <property type="match status" value="1"/>
</dbReference>
<dbReference type="AlphaFoldDB" id="A0A7D5HUY9"/>
<evidence type="ECO:0000313" key="4">
    <source>
        <dbReference type="Proteomes" id="UP000509568"/>
    </source>
</evidence>
<keyword evidence="3" id="KW-0131">Cell cycle</keyword>
<proteinExistence type="predicted"/>
<dbReference type="GO" id="GO:0051301">
    <property type="term" value="P:cell division"/>
    <property type="evidence" value="ECO:0007669"/>
    <property type="project" value="UniProtKB-KW"/>
</dbReference>
<accession>A0A7D5HUY9</accession>
<protein>
    <submittedName>
        <fullName evidence="3">Cell division protein ZapE</fullName>
    </submittedName>
</protein>
<dbReference type="GO" id="GO:0032153">
    <property type="term" value="C:cell division site"/>
    <property type="evidence" value="ECO:0007669"/>
    <property type="project" value="TreeGrafter"/>
</dbReference>
<dbReference type="InterPro" id="IPR005654">
    <property type="entry name" value="ATPase_AFG1-like"/>
</dbReference>
<keyword evidence="2" id="KW-0067">ATP-binding</keyword>
<gene>
    <name evidence="3" type="primary">zapE</name>
    <name evidence="3" type="ORF">HWQ56_05725</name>
</gene>
<dbReference type="Gene3D" id="3.40.50.300">
    <property type="entry name" value="P-loop containing nucleotide triphosphate hydrolases"/>
    <property type="match status" value="1"/>
</dbReference>
<dbReference type="EMBL" id="CP056030">
    <property type="protein sequence ID" value="QKZ03311.1"/>
    <property type="molecule type" value="Genomic_DNA"/>
</dbReference>
<dbReference type="Proteomes" id="UP000509568">
    <property type="component" value="Chromosome"/>
</dbReference>
<dbReference type="PANTHER" id="PTHR12169:SF6">
    <property type="entry name" value="AFG1-LIKE ATPASE"/>
    <property type="match status" value="1"/>
</dbReference>
<dbReference type="GO" id="GO:0005737">
    <property type="term" value="C:cytoplasm"/>
    <property type="evidence" value="ECO:0007669"/>
    <property type="project" value="TreeGrafter"/>
</dbReference>
<dbReference type="Pfam" id="PF03969">
    <property type="entry name" value="AFG1_ATPase"/>
    <property type="match status" value="1"/>
</dbReference>
<evidence type="ECO:0000256" key="1">
    <source>
        <dbReference type="ARBA" id="ARBA00022741"/>
    </source>
</evidence>